<reference evidence="3 4" key="1">
    <citation type="submission" date="2023-05" db="EMBL/GenBank/DDBJ databases">
        <title>Actinoplanes sp. NEAU-A12 genome sequencing.</title>
        <authorList>
            <person name="Wang Z.-S."/>
        </authorList>
    </citation>
    <scope>NUCLEOTIDE SEQUENCE [LARGE SCALE GENOMIC DNA]</scope>
    <source>
        <strain evidence="3 4">NEAU-A12</strain>
    </source>
</reference>
<dbReference type="Gene3D" id="3.40.50.1460">
    <property type="match status" value="1"/>
</dbReference>
<evidence type="ECO:0000256" key="1">
    <source>
        <dbReference type="SAM" id="MobiDB-lite"/>
    </source>
</evidence>
<comment type="caution">
    <text evidence="3">The sequence shown here is derived from an EMBL/GenBank/DDBJ whole genome shotgun (WGS) entry which is preliminary data.</text>
</comment>
<dbReference type="EMBL" id="JASCTH010000033">
    <property type="protein sequence ID" value="MDI6104376.1"/>
    <property type="molecule type" value="Genomic_DNA"/>
</dbReference>
<dbReference type="InterPro" id="IPR011600">
    <property type="entry name" value="Pept_C14_caspase"/>
</dbReference>
<organism evidence="3 4">
    <name type="scientific">Actinoplanes sandaracinus</name>
    <dbReference type="NCBI Taxonomy" id="3045177"/>
    <lineage>
        <taxon>Bacteria</taxon>
        <taxon>Bacillati</taxon>
        <taxon>Actinomycetota</taxon>
        <taxon>Actinomycetes</taxon>
        <taxon>Micromonosporales</taxon>
        <taxon>Micromonosporaceae</taxon>
        <taxon>Actinoplanes</taxon>
    </lineage>
</organism>
<dbReference type="SUPFAM" id="SSF52129">
    <property type="entry name" value="Caspase-like"/>
    <property type="match status" value="1"/>
</dbReference>
<gene>
    <name evidence="3" type="ORF">QLQ12_37875</name>
</gene>
<feature type="domain" description="Peptidase C14 caspase" evidence="2">
    <location>
        <begin position="2"/>
        <end position="189"/>
    </location>
</feature>
<dbReference type="Proteomes" id="UP001241758">
    <property type="component" value="Unassembled WGS sequence"/>
</dbReference>
<sequence>MLIGASRFDHPDLHDLPSVANNLQGLVDVLSDPAGGCLDREGCQQVAEPTTPQQVGDAIDTVVSEALDTLVLYYAGHGVLGQRGNPFLAVTTTDPDSRRVRYSGVPMEWLRSALADSPAHNRILILDCCFSGHAAEAMSNAASAVIGELDIKGTYTLASAPAYSSAVAPVGAAYTAFTGELVGLLKRGIPGGGSLLTLGDIFPALSRGLMRRGLPQPQHLGTGLSDRIALARNAAYQPENRPSGGSRTVLEQRRSRATSPRRQGAAEDDPNVTAEFHTAMLDVYRKAKREAGYNAAYFLRMVEEVGGLEAARRLLRAGSVSSGFSSLWEKGRLDLSAEAVMLQERFAGLFSDDELEIARSRLAEYGYQPPAQTS</sequence>
<proteinExistence type="predicted"/>
<accession>A0ABT6WXP4</accession>
<feature type="region of interest" description="Disordered" evidence="1">
    <location>
        <begin position="235"/>
        <end position="269"/>
    </location>
</feature>
<evidence type="ECO:0000259" key="2">
    <source>
        <dbReference type="Pfam" id="PF00656"/>
    </source>
</evidence>
<dbReference type="InterPro" id="IPR029030">
    <property type="entry name" value="Caspase-like_dom_sf"/>
</dbReference>
<evidence type="ECO:0000313" key="4">
    <source>
        <dbReference type="Proteomes" id="UP001241758"/>
    </source>
</evidence>
<keyword evidence="4" id="KW-1185">Reference proteome</keyword>
<evidence type="ECO:0000313" key="3">
    <source>
        <dbReference type="EMBL" id="MDI6104376.1"/>
    </source>
</evidence>
<protein>
    <submittedName>
        <fullName evidence="3">Caspase family protein</fullName>
    </submittedName>
</protein>
<name>A0ABT6WXP4_9ACTN</name>
<dbReference type="RefSeq" id="WP_282765749.1">
    <property type="nucleotide sequence ID" value="NZ_JASCTH010000033.1"/>
</dbReference>
<dbReference type="Pfam" id="PF00656">
    <property type="entry name" value="Peptidase_C14"/>
    <property type="match status" value="1"/>
</dbReference>
<dbReference type="NCBIfam" id="NF047832">
    <property type="entry name" value="caspase_w_EACC1"/>
    <property type="match status" value="1"/>
</dbReference>